<organism evidence="2">
    <name type="scientific">Aphanomyces stellatus</name>
    <dbReference type="NCBI Taxonomy" id="120398"/>
    <lineage>
        <taxon>Eukaryota</taxon>
        <taxon>Sar</taxon>
        <taxon>Stramenopiles</taxon>
        <taxon>Oomycota</taxon>
        <taxon>Saprolegniomycetes</taxon>
        <taxon>Saprolegniales</taxon>
        <taxon>Verrucalvaceae</taxon>
        <taxon>Aphanomyces</taxon>
    </lineage>
</organism>
<dbReference type="EMBL" id="VJMH01006413">
    <property type="protein sequence ID" value="KAF0689765.1"/>
    <property type="molecule type" value="Genomic_DNA"/>
</dbReference>
<evidence type="ECO:0000313" key="2">
    <source>
        <dbReference type="EMBL" id="KAF0689765.1"/>
    </source>
</evidence>
<comment type="caution">
    <text evidence="2">The sequence shown here is derived from an EMBL/GenBank/DDBJ whole genome shotgun (WGS) entry which is preliminary data.</text>
</comment>
<protein>
    <submittedName>
        <fullName evidence="2">Uncharacterized protein</fullName>
    </submittedName>
</protein>
<feature type="non-terminal residue" evidence="2">
    <location>
        <position position="1"/>
    </location>
</feature>
<keyword evidence="1" id="KW-0472">Membrane</keyword>
<gene>
    <name evidence="2" type="ORF">As57867_018744</name>
</gene>
<reference evidence="2" key="1">
    <citation type="submission" date="2019-06" db="EMBL/GenBank/DDBJ databases">
        <title>Genomics analysis of Aphanomyces spp. identifies a new class of oomycete effector associated with host adaptation.</title>
        <authorList>
            <person name="Gaulin E."/>
        </authorList>
    </citation>
    <scope>NUCLEOTIDE SEQUENCE</scope>
    <source>
        <strain evidence="2">CBS 578.67</strain>
    </source>
</reference>
<accession>A0A6A4Y2X6</accession>
<keyword evidence="1" id="KW-0812">Transmembrane</keyword>
<keyword evidence="1" id="KW-1133">Transmembrane helix</keyword>
<dbReference type="AlphaFoldDB" id="A0A6A4Y2X6"/>
<sequence length="251" mass="28510">TGCVLLKLKRRDIPRDLHAPWWCIVCGMTLVIVGFLANLLGNPQTLMYFVCYFLFVLLVVFGMLERVFLLRALVVLTNLLCVTTKTRPSPEDVLDDDVLDASTPDSSSQVAKSLNDNVYGNALSLERETGKVSGLWRTIRAIKNAPVVFFIKRADLTTLNKAILYVRANEATHYIWFVHFYTEPTPDAMETVAQLEESVAQYNRIYPKIQLELYSIVGEFEPAAVEWISHKLQVPIHSMFLKQPYARGLVL</sequence>
<name>A0A6A4Y2X6_9STRA</name>
<dbReference type="OrthoDB" id="1718410at2759"/>
<evidence type="ECO:0000256" key="1">
    <source>
        <dbReference type="SAM" id="Phobius"/>
    </source>
</evidence>
<proteinExistence type="predicted"/>
<feature type="transmembrane region" description="Helical" evidence="1">
    <location>
        <begin position="46"/>
        <end position="64"/>
    </location>
</feature>
<feature type="transmembrane region" description="Helical" evidence="1">
    <location>
        <begin position="21"/>
        <end position="40"/>
    </location>
</feature>